<dbReference type="EMBL" id="JAATIP010000088">
    <property type="protein sequence ID" value="KAF4375886.1"/>
    <property type="molecule type" value="Genomic_DNA"/>
</dbReference>
<dbReference type="GO" id="GO:0004523">
    <property type="term" value="F:RNA-DNA hybrid ribonuclease activity"/>
    <property type="evidence" value="ECO:0007669"/>
    <property type="project" value="InterPro"/>
</dbReference>
<sequence length="196" mass="21712">MNGVQPLTWIFSAYPASNLIGDTVVIPDAVPTPIMKQWQTPEIGSICVNCDAAMNKNSTGVGIGFIWRTWEGKILSAGMIYLSSICTVEMAEVWAILEAIKRPPAAATDPIEIQSDCKSVVEEIKNQGHYFSAVSTILHQIKVQMEAFHCVNIIHVKRTNNILARKCLADRTTQFFDHSFPGWLANFCKADCLILV</sequence>
<dbReference type="AlphaFoldDB" id="A0A7J6FYT4"/>
<dbReference type="GO" id="GO:0003676">
    <property type="term" value="F:nucleic acid binding"/>
    <property type="evidence" value="ECO:0007669"/>
    <property type="project" value="InterPro"/>
</dbReference>
<gene>
    <name evidence="2" type="ORF">F8388_004976</name>
</gene>
<dbReference type="PANTHER" id="PTHR47723:SF21">
    <property type="entry name" value="POLYNUCLEOTIDYL TRANSFERASE, RIBONUCLEASE H-LIKE SUPERFAMILY PROTEIN"/>
    <property type="match status" value="1"/>
</dbReference>
<dbReference type="InterPro" id="IPR044730">
    <property type="entry name" value="RNase_H-like_dom_plant"/>
</dbReference>
<dbReference type="PANTHER" id="PTHR47723">
    <property type="entry name" value="OS05G0353850 PROTEIN"/>
    <property type="match status" value="1"/>
</dbReference>
<accession>A0A7J6FYT4</accession>
<evidence type="ECO:0000313" key="3">
    <source>
        <dbReference type="Proteomes" id="UP000525078"/>
    </source>
</evidence>
<dbReference type="CDD" id="cd06222">
    <property type="entry name" value="RNase_H_like"/>
    <property type="match status" value="1"/>
</dbReference>
<evidence type="ECO:0000313" key="2">
    <source>
        <dbReference type="EMBL" id="KAF4375886.1"/>
    </source>
</evidence>
<dbReference type="Pfam" id="PF13456">
    <property type="entry name" value="RVT_3"/>
    <property type="match status" value="1"/>
</dbReference>
<proteinExistence type="predicted"/>
<dbReference type="InterPro" id="IPR012337">
    <property type="entry name" value="RNaseH-like_sf"/>
</dbReference>
<comment type="caution">
    <text evidence="2">The sequence shown here is derived from an EMBL/GenBank/DDBJ whole genome shotgun (WGS) entry which is preliminary data.</text>
</comment>
<evidence type="ECO:0000259" key="1">
    <source>
        <dbReference type="Pfam" id="PF13456"/>
    </source>
</evidence>
<dbReference type="SUPFAM" id="SSF53098">
    <property type="entry name" value="Ribonuclease H-like"/>
    <property type="match status" value="1"/>
</dbReference>
<dbReference type="Proteomes" id="UP000525078">
    <property type="component" value="Unassembled WGS sequence"/>
</dbReference>
<feature type="domain" description="RNase H type-1" evidence="1">
    <location>
        <begin position="49"/>
        <end position="167"/>
    </location>
</feature>
<name>A0A7J6FYT4_CANSA</name>
<reference evidence="2 3" key="1">
    <citation type="journal article" date="2020" name="bioRxiv">
        <title>Sequence and annotation of 42 cannabis genomes reveals extensive copy number variation in cannabinoid synthesis and pathogen resistance genes.</title>
        <authorList>
            <person name="Mckernan K.J."/>
            <person name="Helbert Y."/>
            <person name="Kane L.T."/>
            <person name="Ebling H."/>
            <person name="Zhang L."/>
            <person name="Liu B."/>
            <person name="Eaton Z."/>
            <person name="Mclaughlin S."/>
            <person name="Kingan S."/>
            <person name="Baybayan P."/>
            <person name="Concepcion G."/>
            <person name="Jordan M."/>
            <person name="Riva A."/>
            <person name="Barbazuk W."/>
            <person name="Harkins T."/>
        </authorList>
    </citation>
    <scope>NUCLEOTIDE SEQUENCE [LARGE SCALE GENOMIC DNA]</scope>
    <source>
        <strain evidence="3">cv. Jamaican Lion 4</strain>
        <tissue evidence="2">Leaf</tissue>
    </source>
</reference>
<dbReference type="InterPro" id="IPR053151">
    <property type="entry name" value="RNase_H-like"/>
</dbReference>
<dbReference type="InterPro" id="IPR036397">
    <property type="entry name" value="RNaseH_sf"/>
</dbReference>
<dbReference type="Gene3D" id="3.30.420.10">
    <property type="entry name" value="Ribonuclease H-like superfamily/Ribonuclease H"/>
    <property type="match status" value="1"/>
</dbReference>
<dbReference type="InterPro" id="IPR002156">
    <property type="entry name" value="RNaseH_domain"/>
</dbReference>
<organism evidence="2 3">
    <name type="scientific">Cannabis sativa</name>
    <name type="common">Hemp</name>
    <name type="synonym">Marijuana</name>
    <dbReference type="NCBI Taxonomy" id="3483"/>
    <lineage>
        <taxon>Eukaryota</taxon>
        <taxon>Viridiplantae</taxon>
        <taxon>Streptophyta</taxon>
        <taxon>Embryophyta</taxon>
        <taxon>Tracheophyta</taxon>
        <taxon>Spermatophyta</taxon>
        <taxon>Magnoliopsida</taxon>
        <taxon>eudicotyledons</taxon>
        <taxon>Gunneridae</taxon>
        <taxon>Pentapetalae</taxon>
        <taxon>rosids</taxon>
        <taxon>fabids</taxon>
        <taxon>Rosales</taxon>
        <taxon>Cannabaceae</taxon>
        <taxon>Cannabis</taxon>
    </lineage>
</organism>
<protein>
    <recommendedName>
        <fullName evidence="1">RNase H type-1 domain-containing protein</fullName>
    </recommendedName>
</protein>